<dbReference type="OMA" id="IQRTSCK"/>
<keyword evidence="3" id="KW-0719">Serine esterase</keyword>
<proteinExistence type="inferred from homology"/>
<dbReference type="Gene3D" id="3.40.50.1820">
    <property type="entry name" value="alpha/beta hydrolase"/>
    <property type="match status" value="1"/>
</dbReference>
<evidence type="ECO:0000256" key="3">
    <source>
        <dbReference type="ARBA" id="ARBA00022487"/>
    </source>
</evidence>
<dbReference type="InterPro" id="IPR019819">
    <property type="entry name" value="Carboxylesterase_B_CS"/>
</dbReference>
<dbReference type="CDD" id="cd00312">
    <property type="entry name" value="Esterase_lipase"/>
    <property type="match status" value="1"/>
</dbReference>
<dbReference type="PANTHER" id="PTHR43142">
    <property type="entry name" value="CARBOXYLIC ESTER HYDROLASE"/>
    <property type="match status" value="1"/>
</dbReference>
<dbReference type="KEGG" id="dhe:111592381"/>
<evidence type="ECO:0000256" key="8">
    <source>
        <dbReference type="RuleBase" id="RU361235"/>
    </source>
</evidence>
<dbReference type="Proteomes" id="UP000504633">
    <property type="component" value="Unplaced"/>
</dbReference>
<comment type="similarity">
    <text evidence="2 8">Belongs to the type-B carboxylesterase/lipase family.</text>
</comment>
<dbReference type="GeneID" id="111592381"/>
<accession>A0A6J1LAQ6</accession>
<keyword evidence="10" id="KW-1185">Reference proteome</keyword>
<evidence type="ECO:0000256" key="5">
    <source>
        <dbReference type="ARBA" id="ARBA00022801"/>
    </source>
</evidence>
<dbReference type="InterPro" id="IPR029058">
    <property type="entry name" value="AB_hydrolase_fold"/>
</dbReference>
<dbReference type="InterPro" id="IPR019826">
    <property type="entry name" value="Carboxylesterase_B_AS"/>
</dbReference>
<dbReference type="PROSITE" id="PS00122">
    <property type="entry name" value="CARBOXYLESTERASE_B_1"/>
    <property type="match status" value="1"/>
</dbReference>
<evidence type="ECO:0000256" key="6">
    <source>
        <dbReference type="ARBA" id="ARBA00023157"/>
    </source>
</evidence>
<dbReference type="EC" id="3.1.1.-" evidence="8"/>
<evidence type="ECO:0000259" key="9">
    <source>
        <dbReference type="Pfam" id="PF00135"/>
    </source>
</evidence>
<dbReference type="OrthoDB" id="6846267at2759"/>
<reference evidence="11" key="1">
    <citation type="submission" date="2025-08" db="UniProtKB">
        <authorList>
            <consortium name="RefSeq"/>
        </authorList>
    </citation>
    <scope>IDENTIFICATION</scope>
    <source>
        <strain evidence="11">15085-1641.00</strain>
        <tissue evidence="11">Whole body</tissue>
    </source>
</reference>
<evidence type="ECO:0000313" key="10">
    <source>
        <dbReference type="Proteomes" id="UP000504633"/>
    </source>
</evidence>
<comment type="subcellular location">
    <subcellularLocation>
        <location evidence="1">Secreted</location>
    </subcellularLocation>
</comment>
<dbReference type="PROSITE" id="PS00941">
    <property type="entry name" value="CARBOXYLESTERASE_B_2"/>
    <property type="match status" value="1"/>
</dbReference>
<evidence type="ECO:0000256" key="7">
    <source>
        <dbReference type="ARBA" id="ARBA00023180"/>
    </source>
</evidence>
<keyword evidence="7" id="KW-0325">Glycoprotein</keyword>
<keyword evidence="4" id="KW-0964">Secreted</keyword>
<feature type="chain" id="PRO_5027138697" description="Carboxylic ester hydrolase" evidence="8">
    <location>
        <begin position="24"/>
        <end position="541"/>
    </location>
</feature>
<keyword evidence="6" id="KW-1015">Disulfide bond</keyword>
<gene>
    <name evidence="11" type="primary">LOC111592381</name>
</gene>
<dbReference type="GO" id="GO:0052689">
    <property type="term" value="F:carboxylic ester hydrolase activity"/>
    <property type="evidence" value="ECO:0007669"/>
    <property type="project" value="UniProtKB-KW"/>
</dbReference>
<feature type="domain" description="Carboxylesterase type B" evidence="9">
    <location>
        <begin position="27"/>
        <end position="503"/>
    </location>
</feature>
<dbReference type="RefSeq" id="XP_023160323.2">
    <property type="nucleotide sequence ID" value="XM_023304555.2"/>
</dbReference>
<organism evidence="10 11">
    <name type="scientific">Drosophila hydei</name>
    <name type="common">Fruit fly</name>
    <dbReference type="NCBI Taxonomy" id="7224"/>
    <lineage>
        <taxon>Eukaryota</taxon>
        <taxon>Metazoa</taxon>
        <taxon>Ecdysozoa</taxon>
        <taxon>Arthropoda</taxon>
        <taxon>Hexapoda</taxon>
        <taxon>Insecta</taxon>
        <taxon>Pterygota</taxon>
        <taxon>Neoptera</taxon>
        <taxon>Endopterygota</taxon>
        <taxon>Diptera</taxon>
        <taxon>Brachycera</taxon>
        <taxon>Muscomorpha</taxon>
        <taxon>Ephydroidea</taxon>
        <taxon>Drosophilidae</taxon>
        <taxon>Drosophila</taxon>
    </lineage>
</organism>
<evidence type="ECO:0000256" key="4">
    <source>
        <dbReference type="ARBA" id="ARBA00022525"/>
    </source>
</evidence>
<sequence>MYRFVLWMCYLRLVWPWPDAARADPLLVNIVNGQLRGRDRGDYYSYESIPYAEPPVGNLRFEAPQPYKCQWSEVFDATKPPEFCLQWSFFFHNTVLGKEDCLTVNVYKPKNASRSSFPVLAYIHGGAFMFGGVMEYGHEYFMAAGNFIMVKITYRLGPLGFLSTGDANLPGNFGLKDQRLALHWIKQNIASFGGDPENILLMGHSAGGASVHYQLLHGGLDGMVKAAASLSGTALCPWANQYNERQKAFKIGHILDCDTKGSSLELKKCLQSKDPRAIVGAVEQFLVFGYVPIAPFAPVVETADTAEPFITQHPADIMKSGKDSQIPWLMSYTLNEGGFNAALFLEKDDDDRELIEVLNTRWNELAPDLLFYRHTMNSSDDLNRYSQELKSQYLGDRDFSFDSYLDLQRMFTDVLFKNAIQKVIELNHSQRKSPLYTYVYDNPPESGLGNWISGRTDVFFGTVHCDDLFLIVNTLLHGKLRADEQVISKNFLQMLIDFVESDKGLLTYDKCEFKVIVGKSKIELVYITGEDCENKQVEKIP</sequence>
<protein>
    <recommendedName>
        <fullName evidence="8">Carboxylic ester hydrolase</fullName>
        <ecNumber evidence="8">3.1.1.-</ecNumber>
    </recommendedName>
</protein>
<dbReference type="PANTHER" id="PTHR43142:SF1">
    <property type="entry name" value="CARBOXYLIC ESTER HYDROLASE"/>
    <property type="match status" value="1"/>
</dbReference>
<dbReference type="Pfam" id="PF00135">
    <property type="entry name" value="COesterase"/>
    <property type="match status" value="1"/>
</dbReference>
<keyword evidence="8" id="KW-0732">Signal</keyword>
<keyword evidence="5 8" id="KW-0378">Hydrolase</keyword>
<dbReference type="InterPro" id="IPR002018">
    <property type="entry name" value="CarbesteraseB"/>
</dbReference>
<evidence type="ECO:0000256" key="1">
    <source>
        <dbReference type="ARBA" id="ARBA00004613"/>
    </source>
</evidence>
<name>A0A6J1LAQ6_DROHY</name>
<evidence type="ECO:0000256" key="2">
    <source>
        <dbReference type="ARBA" id="ARBA00005964"/>
    </source>
</evidence>
<dbReference type="AlphaFoldDB" id="A0A6J1LAQ6"/>
<feature type="signal peptide" evidence="8">
    <location>
        <begin position="1"/>
        <end position="23"/>
    </location>
</feature>
<dbReference type="GO" id="GO:0005576">
    <property type="term" value="C:extracellular region"/>
    <property type="evidence" value="ECO:0007669"/>
    <property type="project" value="UniProtKB-SubCell"/>
</dbReference>
<evidence type="ECO:0000313" key="11">
    <source>
        <dbReference type="RefSeq" id="XP_023160323.2"/>
    </source>
</evidence>
<dbReference type="SUPFAM" id="SSF53474">
    <property type="entry name" value="alpha/beta-Hydrolases"/>
    <property type="match status" value="1"/>
</dbReference>